<sequence>MSTGAGIYVDHTGPLTWRQRAWAAVLDAAPAALCHESALPDAAGRIIHIAVDSDRKVTPRPDVRVHRRPRLMDDVAWHVRPPRVRIHDTVLDLADGARTEMDAVAVLTDAVGARITTAAHLLDVLAQRRRMHRRRLLVGVLHDIAQGTSSVLEHRYLVEVERAHGLPTPIRQAPTQVGRTGFRDLDYPDFGVVVELDGWRFHDDAAARDRDLQRDFDAAVDADRTTFRLGLGQATVRACATARQIGRALAERGWTGEVHPCPRCRGRR</sequence>
<evidence type="ECO:0000313" key="2">
    <source>
        <dbReference type="Proteomes" id="UP001479933"/>
    </source>
</evidence>
<protein>
    <recommendedName>
        <fullName evidence="3">DUF559 domain-containing protein</fullName>
    </recommendedName>
</protein>
<name>A0ABZ2U4M6_9ACTN</name>
<gene>
    <name evidence="1" type="ORF">RVF87_05670</name>
</gene>
<evidence type="ECO:0000313" key="1">
    <source>
        <dbReference type="EMBL" id="WYY08560.1"/>
    </source>
</evidence>
<organism evidence="1 2">
    <name type="scientific">Gordonia hydrophobica</name>
    <dbReference type="NCBI Taxonomy" id="40516"/>
    <lineage>
        <taxon>Bacteria</taxon>
        <taxon>Bacillati</taxon>
        <taxon>Actinomycetota</taxon>
        <taxon>Actinomycetes</taxon>
        <taxon>Mycobacteriales</taxon>
        <taxon>Gordoniaceae</taxon>
        <taxon>Gordonia</taxon>
    </lineage>
</organism>
<proteinExistence type="predicted"/>
<dbReference type="RefSeq" id="WP_157086144.1">
    <property type="nucleotide sequence ID" value="NZ_CP136137.1"/>
</dbReference>
<reference evidence="1 2" key="1">
    <citation type="journal article" date="2023" name="Virus Evol.">
        <title>Computational host range prediction-The good, the bad, and the ugly.</title>
        <authorList>
            <person name="Howell A.A."/>
            <person name="Versoza C.J."/>
            <person name="Pfeifer S.P."/>
        </authorList>
    </citation>
    <scope>NUCLEOTIDE SEQUENCE [LARGE SCALE GENOMIC DNA]</scope>
    <source>
        <strain evidence="1 2">1610/1b</strain>
    </source>
</reference>
<evidence type="ECO:0008006" key="3">
    <source>
        <dbReference type="Google" id="ProtNLM"/>
    </source>
</evidence>
<dbReference type="Proteomes" id="UP001479933">
    <property type="component" value="Chromosome"/>
</dbReference>
<accession>A0ABZ2U4M6</accession>
<dbReference type="EMBL" id="CP136137">
    <property type="protein sequence ID" value="WYY08560.1"/>
    <property type="molecule type" value="Genomic_DNA"/>
</dbReference>
<keyword evidence="2" id="KW-1185">Reference proteome</keyword>